<sequence>RLTLCGCTTRPLFSIARRETRIVNNARGPAHAPVDCDCDVVVENASHVLHSSCPPPPRRHRTARSCPEVARNLGIVASGTFAVTSFIVPSDCPVSLCRSSRRLPEQSELHPSDCRCGHYKHDAPLSILYSVAATRQICTVLPRIRGVPCMQLNGAAARQ</sequence>
<keyword evidence="2" id="KW-1185">Reference proteome</keyword>
<dbReference type="AlphaFoldDB" id="A0A6A5W061"/>
<evidence type="ECO:0000313" key="1">
    <source>
        <dbReference type="EMBL" id="KAF1995090.1"/>
    </source>
</evidence>
<evidence type="ECO:0000313" key="2">
    <source>
        <dbReference type="Proteomes" id="UP000799779"/>
    </source>
</evidence>
<protein>
    <submittedName>
        <fullName evidence="1">Uncharacterized protein</fullName>
    </submittedName>
</protein>
<feature type="non-terminal residue" evidence="1">
    <location>
        <position position="1"/>
    </location>
</feature>
<name>A0A6A5W061_9PLEO</name>
<organism evidence="1 2">
    <name type="scientific">Amniculicola lignicola CBS 123094</name>
    <dbReference type="NCBI Taxonomy" id="1392246"/>
    <lineage>
        <taxon>Eukaryota</taxon>
        <taxon>Fungi</taxon>
        <taxon>Dikarya</taxon>
        <taxon>Ascomycota</taxon>
        <taxon>Pezizomycotina</taxon>
        <taxon>Dothideomycetes</taxon>
        <taxon>Pleosporomycetidae</taxon>
        <taxon>Pleosporales</taxon>
        <taxon>Amniculicolaceae</taxon>
        <taxon>Amniculicola</taxon>
    </lineage>
</organism>
<dbReference type="Proteomes" id="UP000799779">
    <property type="component" value="Unassembled WGS sequence"/>
</dbReference>
<dbReference type="EMBL" id="ML977645">
    <property type="protein sequence ID" value="KAF1995090.1"/>
    <property type="molecule type" value="Genomic_DNA"/>
</dbReference>
<gene>
    <name evidence="1" type="ORF">P154DRAFT_358420</name>
</gene>
<accession>A0A6A5W061</accession>
<proteinExistence type="predicted"/>
<reference evidence="1" key="1">
    <citation type="journal article" date="2020" name="Stud. Mycol.">
        <title>101 Dothideomycetes genomes: a test case for predicting lifestyles and emergence of pathogens.</title>
        <authorList>
            <person name="Haridas S."/>
            <person name="Albert R."/>
            <person name="Binder M."/>
            <person name="Bloem J."/>
            <person name="Labutti K."/>
            <person name="Salamov A."/>
            <person name="Andreopoulos B."/>
            <person name="Baker S."/>
            <person name="Barry K."/>
            <person name="Bills G."/>
            <person name="Bluhm B."/>
            <person name="Cannon C."/>
            <person name="Castanera R."/>
            <person name="Culley D."/>
            <person name="Daum C."/>
            <person name="Ezra D."/>
            <person name="Gonzalez J."/>
            <person name="Henrissat B."/>
            <person name="Kuo A."/>
            <person name="Liang C."/>
            <person name="Lipzen A."/>
            <person name="Lutzoni F."/>
            <person name="Magnuson J."/>
            <person name="Mondo S."/>
            <person name="Nolan M."/>
            <person name="Ohm R."/>
            <person name="Pangilinan J."/>
            <person name="Park H.-J."/>
            <person name="Ramirez L."/>
            <person name="Alfaro M."/>
            <person name="Sun H."/>
            <person name="Tritt A."/>
            <person name="Yoshinaga Y."/>
            <person name="Zwiers L.-H."/>
            <person name="Turgeon B."/>
            <person name="Goodwin S."/>
            <person name="Spatafora J."/>
            <person name="Crous P."/>
            <person name="Grigoriev I."/>
        </authorList>
    </citation>
    <scope>NUCLEOTIDE SEQUENCE</scope>
    <source>
        <strain evidence="1">CBS 123094</strain>
    </source>
</reference>